<evidence type="ECO:0000256" key="13">
    <source>
        <dbReference type="SAM" id="Phobius"/>
    </source>
</evidence>
<evidence type="ECO:0000259" key="14">
    <source>
        <dbReference type="PROSITE" id="PS50262"/>
    </source>
</evidence>
<evidence type="ECO:0000313" key="16">
    <source>
        <dbReference type="Proteomes" id="UP001488838"/>
    </source>
</evidence>
<gene>
    <name evidence="15" type="ORF">U0070_008797</name>
</gene>
<comment type="similarity">
    <text evidence="2 12">Belongs to the G-protein coupled receptor 1 family.</text>
</comment>
<feature type="transmembrane region" description="Helical" evidence="13">
    <location>
        <begin position="165"/>
        <end position="184"/>
    </location>
</feature>
<dbReference type="InterPro" id="IPR000725">
    <property type="entry name" value="Olfact_rcpt"/>
</dbReference>
<feature type="transmembrane region" description="Helical" evidence="13">
    <location>
        <begin position="518"/>
        <end position="536"/>
    </location>
</feature>
<evidence type="ECO:0000256" key="7">
    <source>
        <dbReference type="ARBA" id="ARBA00022989"/>
    </source>
</evidence>
<sequence>HLLLNYLAPKILVSSYKNTSLSFFFAVYVTTDGILLSMMAYDRYVAITNPLMYTVIMTHHLHSDGSCLLPGGLTNSLTHTIGLLRLDFCGPNILSCSDAHINVMLLLIFSGPHCHCHSENSLSKGEAQRLLYLCLTPDSGDIIYGSVAFSYIQPSSQYSMEQEKVSAVFYTLIIPVLNPLIYILKNTDVKKSAKRSICRGGATLDSVPRHTSSWVVSTLLLSLNLTNRDELKVFLFILFLLICAISLLGNIGMFLLIYITPKLHTPMYHFLSCLSFVDAWYSSVFAPKMLLKFFAEKETIPFSACILQYFLFVSLLTTEGFLLAVMAYDRYVVIVNPLQYTVAMTKMVCFGLVLGSCIGGLINSMMHTIGLMKLCFCGPNIISHFFCDLPPLLKLSCSDTSINEFYIQPSLQYSLEQEKVVSVFYTLVIPMLNPLIYSLRKKEVKDAVKRIPHKAIISMADRNLSVTTEFILLGLTDDPVLNTVLSVLFLLLYVITVVGNLWIILIILATAQLHSPKYFFLSHLAFLDFCYSSVFLPKMLINYLLGQKTISYHGCLLQYSFVNLFLTAECFLLAAMAYDRYLAICSPLHYRSLMIPTFCIYLVSASYLLGCANSLTHLRSLLKLTFCGPNAIDHYFCDIPLLFQLSCSDTRHSEILFIVLSGATSVITLLIVISSYLGILITVLKIHSARGSYKALSTCASHLIVVTLFYGTVISTYMGTSSSFPRDMEKILSVFYTLLLPVLNLLIYSMRNREAKEAMRRMIKRKVFSQ</sequence>
<evidence type="ECO:0000256" key="10">
    <source>
        <dbReference type="ARBA" id="ARBA00023170"/>
    </source>
</evidence>
<dbReference type="InterPro" id="IPR000276">
    <property type="entry name" value="GPCR_Rhodpsn"/>
</dbReference>
<keyword evidence="11 12" id="KW-0807">Transducer</keyword>
<protein>
    <recommendedName>
        <fullName evidence="14">G-protein coupled receptors family 1 profile domain-containing protein</fullName>
    </recommendedName>
</protein>
<evidence type="ECO:0000256" key="3">
    <source>
        <dbReference type="ARBA" id="ARBA00022475"/>
    </source>
</evidence>
<dbReference type="Gene3D" id="1.20.1070.10">
    <property type="entry name" value="Rhodopsin 7-helix transmembrane proteins"/>
    <property type="match status" value="3"/>
</dbReference>
<dbReference type="PANTHER" id="PTHR48018">
    <property type="entry name" value="OLFACTORY RECEPTOR"/>
    <property type="match status" value="1"/>
</dbReference>
<feature type="transmembrane region" description="Helical" evidence="13">
    <location>
        <begin position="340"/>
        <end position="362"/>
    </location>
</feature>
<dbReference type="PROSITE" id="PS00237">
    <property type="entry name" value="G_PROTEIN_RECEP_F1_1"/>
    <property type="match status" value="1"/>
</dbReference>
<dbReference type="PRINTS" id="PR00245">
    <property type="entry name" value="OLFACTORYR"/>
</dbReference>
<dbReference type="EMBL" id="JBBHLL010002409">
    <property type="protein sequence ID" value="KAK7795424.1"/>
    <property type="molecule type" value="Genomic_DNA"/>
</dbReference>
<feature type="transmembrane region" description="Helical" evidence="13">
    <location>
        <begin position="130"/>
        <end position="153"/>
    </location>
</feature>
<keyword evidence="8 12" id="KW-0297">G-protein coupled receptor</keyword>
<dbReference type="GO" id="GO:0004930">
    <property type="term" value="F:G protein-coupled receptor activity"/>
    <property type="evidence" value="ECO:0007669"/>
    <property type="project" value="UniProtKB-KW"/>
</dbReference>
<keyword evidence="9 13" id="KW-0472">Membrane</keyword>
<feature type="transmembrane region" description="Helical" evidence="13">
    <location>
        <begin position="306"/>
        <end position="328"/>
    </location>
</feature>
<feature type="transmembrane region" description="Helical" evidence="13">
    <location>
        <begin position="484"/>
        <end position="511"/>
    </location>
</feature>
<evidence type="ECO:0000256" key="5">
    <source>
        <dbReference type="ARBA" id="ARBA00022692"/>
    </source>
</evidence>
<feature type="transmembrane region" description="Helical" evidence="13">
    <location>
        <begin position="233"/>
        <end position="260"/>
    </location>
</feature>
<feature type="transmembrane region" description="Helical" evidence="13">
    <location>
        <begin position="20"/>
        <end position="41"/>
    </location>
</feature>
<keyword evidence="7 13" id="KW-1133">Transmembrane helix</keyword>
<proteinExistence type="inferred from homology"/>
<evidence type="ECO:0000256" key="8">
    <source>
        <dbReference type="ARBA" id="ARBA00023040"/>
    </source>
</evidence>
<feature type="transmembrane region" description="Helical" evidence="13">
    <location>
        <begin position="731"/>
        <end position="750"/>
    </location>
</feature>
<dbReference type="FunFam" id="1.10.1220.70:FF:000001">
    <property type="entry name" value="Olfactory receptor"/>
    <property type="match status" value="1"/>
</dbReference>
<keyword evidence="3" id="KW-1003">Cell membrane</keyword>
<dbReference type="SMART" id="SM01381">
    <property type="entry name" value="7TM_GPCR_Srsx"/>
    <property type="match status" value="1"/>
</dbReference>
<evidence type="ECO:0000256" key="12">
    <source>
        <dbReference type="RuleBase" id="RU000688"/>
    </source>
</evidence>
<feature type="transmembrane region" description="Helical" evidence="13">
    <location>
        <begin position="590"/>
        <end position="609"/>
    </location>
</feature>
<feature type="transmembrane region" description="Helical" evidence="13">
    <location>
        <begin position="655"/>
        <end position="683"/>
    </location>
</feature>
<comment type="caution">
    <text evidence="15">The sequence shown here is derived from an EMBL/GenBank/DDBJ whole genome shotgun (WGS) entry which is preliminary data.</text>
</comment>
<dbReference type="Pfam" id="PF13853">
    <property type="entry name" value="7tm_4"/>
    <property type="match status" value="2"/>
</dbReference>
<feature type="domain" description="G-protein coupled receptors family 1 profile" evidence="14">
    <location>
        <begin position="499"/>
        <end position="748"/>
    </location>
</feature>
<feature type="domain" description="G-protein coupled receptors family 1 profile" evidence="14">
    <location>
        <begin position="249"/>
        <end position="432"/>
    </location>
</feature>
<dbReference type="InterPro" id="IPR017452">
    <property type="entry name" value="GPCR_Rhodpsn_7TM"/>
</dbReference>
<keyword evidence="4" id="KW-0716">Sensory transduction</keyword>
<comment type="subcellular location">
    <subcellularLocation>
        <location evidence="1">Cell membrane</location>
        <topology evidence="1">Multi-pass membrane protein</topology>
    </subcellularLocation>
</comment>
<name>A0AAW0GW49_MYOGA</name>
<evidence type="ECO:0000256" key="6">
    <source>
        <dbReference type="ARBA" id="ARBA00022725"/>
    </source>
</evidence>
<dbReference type="PRINTS" id="PR00237">
    <property type="entry name" value="GPCRRHODOPSN"/>
</dbReference>
<dbReference type="GO" id="GO:0005886">
    <property type="term" value="C:plasma membrane"/>
    <property type="evidence" value="ECO:0007669"/>
    <property type="project" value="UniProtKB-SubCell"/>
</dbReference>
<feature type="non-terminal residue" evidence="15">
    <location>
        <position position="1"/>
    </location>
</feature>
<feature type="transmembrane region" description="Helical" evidence="13">
    <location>
        <begin position="695"/>
        <end position="719"/>
    </location>
</feature>
<dbReference type="GO" id="GO:0004984">
    <property type="term" value="F:olfactory receptor activity"/>
    <property type="evidence" value="ECO:0007669"/>
    <property type="project" value="InterPro"/>
</dbReference>
<dbReference type="SUPFAM" id="SSF81321">
    <property type="entry name" value="Family A G protein-coupled receptor-like"/>
    <property type="match status" value="3"/>
</dbReference>
<evidence type="ECO:0000256" key="4">
    <source>
        <dbReference type="ARBA" id="ARBA00022606"/>
    </source>
</evidence>
<keyword evidence="16" id="KW-1185">Reference proteome</keyword>
<evidence type="ECO:0000256" key="11">
    <source>
        <dbReference type="ARBA" id="ARBA00023224"/>
    </source>
</evidence>
<keyword evidence="10 12" id="KW-0675">Receptor</keyword>
<feature type="transmembrane region" description="Helical" evidence="13">
    <location>
        <begin position="420"/>
        <end position="439"/>
    </location>
</feature>
<dbReference type="Gene3D" id="1.10.1220.70">
    <property type="match status" value="1"/>
</dbReference>
<dbReference type="CDD" id="cd15230">
    <property type="entry name" value="7tmA_OR5-like"/>
    <property type="match status" value="1"/>
</dbReference>
<dbReference type="FunFam" id="1.20.1070.10:FF:000004">
    <property type="entry name" value="Olfactory receptor"/>
    <property type="match status" value="2"/>
</dbReference>
<keyword evidence="6" id="KW-0552">Olfaction</keyword>
<dbReference type="PROSITE" id="PS50262">
    <property type="entry name" value="G_PROTEIN_RECEP_F1_2"/>
    <property type="match status" value="2"/>
</dbReference>
<feature type="transmembrane region" description="Helical" evidence="13">
    <location>
        <begin position="556"/>
        <end position="578"/>
    </location>
</feature>
<evidence type="ECO:0000256" key="2">
    <source>
        <dbReference type="ARBA" id="ARBA00010663"/>
    </source>
</evidence>
<dbReference type="Proteomes" id="UP001488838">
    <property type="component" value="Unassembled WGS sequence"/>
</dbReference>
<dbReference type="AlphaFoldDB" id="A0AAW0GW49"/>
<evidence type="ECO:0000313" key="15">
    <source>
        <dbReference type="EMBL" id="KAK7795424.1"/>
    </source>
</evidence>
<evidence type="ECO:0000256" key="9">
    <source>
        <dbReference type="ARBA" id="ARBA00023136"/>
    </source>
</evidence>
<organism evidence="15 16">
    <name type="scientific">Myodes glareolus</name>
    <name type="common">Bank vole</name>
    <name type="synonym">Clethrionomys glareolus</name>
    <dbReference type="NCBI Taxonomy" id="447135"/>
    <lineage>
        <taxon>Eukaryota</taxon>
        <taxon>Metazoa</taxon>
        <taxon>Chordata</taxon>
        <taxon>Craniata</taxon>
        <taxon>Vertebrata</taxon>
        <taxon>Euteleostomi</taxon>
        <taxon>Mammalia</taxon>
        <taxon>Eutheria</taxon>
        <taxon>Euarchontoglires</taxon>
        <taxon>Glires</taxon>
        <taxon>Rodentia</taxon>
        <taxon>Myomorpha</taxon>
        <taxon>Muroidea</taxon>
        <taxon>Cricetidae</taxon>
        <taxon>Arvicolinae</taxon>
        <taxon>Myodes</taxon>
    </lineage>
</organism>
<evidence type="ECO:0000256" key="1">
    <source>
        <dbReference type="ARBA" id="ARBA00004651"/>
    </source>
</evidence>
<accession>A0AAW0GW49</accession>
<keyword evidence="5 12" id="KW-0812">Transmembrane</keyword>
<reference evidence="15 16" key="1">
    <citation type="journal article" date="2023" name="bioRxiv">
        <title>Conserved and derived expression patterns and positive selection on dental genes reveal complex evolutionary context of ever-growing rodent molars.</title>
        <authorList>
            <person name="Calamari Z.T."/>
            <person name="Song A."/>
            <person name="Cohen E."/>
            <person name="Akter M."/>
            <person name="Roy R.D."/>
            <person name="Hallikas O."/>
            <person name="Christensen M.M."/>
            <person name="Li P."/>
            <person name="Marangoni P."/>
            <person name="Jernvall J."/>
            <person name="Klein O.D."/>
        </authorList>
    </citation>
    <scope>NUCLEOTIDE SEQUENCE [LARGE SCALE GENOMIC DNA]</scope>
    <source>
        <strain evidence="15">V071</strain>
    </source>
</reference>